<proteinExistence type="predicted"/>
<feature type="compositionally biased region" description="Basic and acidic residues" evidence="1">
    <location>
        <begin position="75"/>
        <end position="85"/>
    </location>
</feature>
<keyword evidence="3" id="KW-1185">Reference proteome</keyword>
<evidence type="ECO:0000256" key="1">
    <source>
        <dbReference type="SAM" id="MobiDB-lite"/>
    </source>
</evidence>
<protein>
    <submittedName>
        <fullName evidence="2">Uncharacterized protein</fullName>
    </submittedName>
</protein>
<evidence type="ECO:0000313" key="2">
    <source>
        <dbReference type="Ensembl" id="ENSDCDP00010014494.1"/>
    </source>
</evidence>
<reference evidence="2 3" key="1">
    <citation type="submission" date="2020-06" db="EMBL/GenBank/DDBJ databases">
        <authorList>
            <consortium name="Wellcome Sanger Institute Data Sharing"/>
        </authorList>
    </citation>
    <scope>NUCLEOTIDE SEQUENCE [LARGE SCALE GENOMIC DNA]</scope>
</reference>
<reference evidence="2" key="3">
    <citation type="submission" date="2025-09" db="UniProtKB">
        <authorList>
            <consortium name="Ensembl"/>
        </authorList>
    </citation>
    <scope>IDENTIFICATION</scope>
</reference>
<feature type="region of interest" description="Disordered" evidence="1">
    <location>
        <begin position="75"/>
        <end position="97"/>
    </location>
</feature>
<evidence type="ECO:0000313" key="3">
    <source>
        <dbReference type="Proteomes" id="UP000694580"/>
    </source>
</evidence>
<dbReference type="Ensembl" id="ENSDCDT00010015272.1">
    <property type="protein sequence ID" value="ENSDCDP00010014494.1"/>
    <property type="gene ID" value="ENSDCDG00010006634.1"/>
</dbReference>
<dbReference type="AlphaFoldDB" id="A0AAY4B0F1"/>
<reference evidence="2" key="2">
    <citation type="submission" date="2025-08" db="UniProtKB">
        <authorList>
            <consortium name="Ensembl"/>
        </authorList>
    </citation>
    <scope>IDENTIFICATION</scope>
</reference>
<accession>A0AAY4B0F1</accession>
<dbReference type="Proteomes" id="UP000694580">
    <property type="component" value="Chromosome 13"/>
</dbReference>
<organism evidence="2 3">
    <name type="scientific">Denticeps clupeoides</name>
    <name type="common">denticle herring</name>
    <dbReference type="NCBI Taxonomy" id="299321"/>
    <lineage>
        <taxon>Eukaryota</taxon>
        <taxon>Metazoa</taxon>
        <taxon>Chordata</taxon>
        <taxon>Craniata</taxon>
        <taxon>Vertebrata</taxon>
        <taxon>Euteleostomi</taxon>
        <taxon>Actinopterygii</taxon>
        <taxon>Neopterygii</taxon>
        <taxon>Teleostei</taxon>
        <taxon>Clupei</taxon>
        <taxon>Clupeiformes</taxon>
        <taxon>Denticipitoidei</taxon>
        <taxon>Denticipitidae</taxon>
        <taxon>Denticeps</taxon>
    </lineage>
</organism>
<sequence length="97" mass="10664">MSAPACPESASKDGEAWRRHIIRQLKLRDRFQKIRFQDVIRACTVQRSGVALIRLPPAPLTDVTPQAHADLLLRKRPGPEDDHGGGRASATACTNVV</sequence>
<name>A0AAY4B0F1_9TELE</name>